<evidence type="ECO:0000313" key="1">
    <source>
        <dbReference type="EMBL" id="TYP71500.1"/>
    </source>
</evidence>
<keyword evidence="2" id="KW-1185">Reference proteome</keyword>
<organism evidence="1 2">
    <name type="scientific">Aquimarina intermedia</name>
    <dbReference type="NCBI Taxonomy" id="350814"/>
    <lineage>
        <taxon>Bacteria</taxon>
        <taxon>Pseudomonadati</taxon>
        <taxon>Bacteroidota</taxon>
        <taxon>Flavobacteriia</taxon>
        <taxon>Flavobacteriales</taxon>
        <taxon>Flavobacteriaceae</taxon>
        <taxon>Aquimarina</taxon>
    </lineage>
</organism>
<dbReference type="RefSeq" id="WP_148783396.1">
    <property type="nucleotide sequence ID" value="NZ_VNHU01000009.1"/>
</dbReference>
<comment type="caution">
    <text evidence="1">The sequence shown here is derived from an EMBL/GenBank/DDBJ whole genome shotgun (WGS) entry which is preliminary data.</text>
</comment>
<dbReference type="Proteomes" id="UP000324376">
    <property type="component" value="Unassembled WGS sequence"/>
</dbReference>
<evidence type="ECO:0000313" key="2">
    <source>
        <dbReference type="Proteomes" id="UP000324376"/>
    </source>
</evidence>
<reference evidence="1 2" key="1">
    <citation type="submission" date="2019-07" db="EMBL/GenBank/DDBJ databases">
        <title>Genomic Encyclopedia of Archaeal and Bacterial Type Strains, Phase II (KMG-II): from individual species to whole genera.</title>
        <authorList>
            <person name="Goeker M."/>
        </authorList>
    </citation>
    <scope>NUCLEOTIDE SEQUENCE [LARGE SCALE GENOMIC DNA]</scope>
    <source>
        <strain evidence="1 2">DSM 17527</strain>
    </source>
</reference>
<name>A0A5S5BZK3_9FLAO</name>
<sequence length="98" mass="11584">MNIQRLITKWEGECKNLEVLNNKEIRHIESVKINAKLLLIKHFIKDLRESEKNLHAINVKAPEIVKEMNKEKLCLCGQNQLPQYSPCCSLRCWHIQFD</sequence>
<dbReference type="AlphaFoldDB" id="A0A5S5BZK3"/>
<proteinExistence type="predicted"/>
<gene>
    <name evidence="1" type="ORF">BD809_10982</name>
</gene>
<protein>
    <submittedName>
        <fullName evidence="1">Uncharacterized protein</fullName>
    </submittedName>
</protein>
<dbReference type="EMBL" id="VNHU01000009">
    <property type="protein sequence ID" value="TYP71500.1"/>
    <property type="molecule type" value="Genomic_DNA"/>
</dbReference>
<accession>A0A5S5BZK3</accession>